<reference evidence="1" key="1">
    <citation type="submission" date="2022-01" db="EMBL/GenBank/DDBJ databases">
        <title>Nocardioidaceae gen. sp. A5X3R13.</title>
        <authorList>
            <person name="Lopez Marin M.A."/>
            <person name="Uhlik O."/>
        </authorList>
    </citation>
    <scope>NUCLEOTIDE SEQUENCE</scope>
    <source>
        <strain evidence="1">A5X3R13</strain>
    </source>
</reference>
<dbReference type="KEGG" id="sgrg:L0C25_16630"/>
<dbReference type="EMBL" id="CP094970">
    <property type="protein sequence ID" value="UYM04158.1"/>
    <property type="molecule type" value="Genomic_DNA"/>
</dbReference>
<gene>
    <name evidence="1" type="ORF">L0C25_16630</name>
</gene>
<name>A0AA46TFC6_9ACTN</name>
<evidence type="ECO:0000313" key="2">
    <source>
        <dbReference type="Proteomes" id="UP001164390"/>
    </source>
</evidence>
<organism evidence="1 2">
    <name type="scientific">Solicola gregarius</name>
    <dbReference type="NCBI Taxonomy" id="2908642"/>
    <lineage>
        <taxon>Bacteria</taxon>
        <taxon>Bacillati</taxon>
        <taxon>Actinomycetota</taxon>
        <taxon>Actinomycetes</taxon>
        <taxon>Propionibacteriales</taxon>
        <taxon>Nocardioidaceae</taxon>
        <taxon>Solicola</taxon>
    </lineage>
</organism>
<evidence type="ECO:0000313" key="1">
    <source>
        <dbReference type="EMBL" id="UYM04158.1"/>
    </source>
</evidence>
<proteinExistence type="predicted"/>
<dbReference type="RefSeq" id="WP_271632817.1">
    <property type="nucleotide sequence ID" value="NZ_CP094970.1"/>
</dbReference>
<dbReference type="AlphaFoldDB" id="A0AA46TFC6"/>
<dbReference type="Proteomes" id="UP001164390">
    <property type="component" value="Chromosome"/>
</dbReference>
<protein>
    <submittedName>
        <fullName evidence="1">Uncharacterized protein</fullName>
    </submittedName>
</protein>
<accession>A0AA46TFC6</accession>
<sequence>MSGFGGNGSWVPTHNKQGAKAFIAGRKNEAERREAQRERERYFFADVRRWVRSRFTRRS</sequence>
<keyword evidence="2" id="KW-1185">Reference proteome</keyword>